<gene>
    <name evidence="1" type="ORF">Q3M24_10005</name>
</gene>
<dbReference type="KEGG" id="eaj:Q3M24_10005"/>
<dbReference type="EMBL" id="CP159373">
    <property type="protein sequence ID" value="XCN75040.1"/>
    <property type="molecule type" value="Genomic_DNA"/>
</dbReference>
<name>A0AAU8M0L7_9BACT</name>
<reference evidence="1" key="1">
    <citation type="journal article" date="2024" name="Syst. Appl. Microbiol.">
        <title>First single-strain enrichments of Electrothrix cable bacteria, description of E. aestuarii sp. nov. and E. rattekaaiensis sp. nov., and proposal of a cable bacteria taxonomy following the rules of the SeqCode.</title>
        <authorList>
            <person name="Plum-Jensen L.E."/>
            <person name="Schramm A."/>
            <person name="Marshall I.P.G."/>
        </authorList>
    </citation>
    <scope>NUCLEOTIDE SEQUENCE</scope>
    <source>
        <strain evidence="1">Rat1</strain>
    </source>
</reference>
<reference evidence="1" key="2">
    <citation type="submission" date="2024-06" db="EMBL/GenBank/DDBJ databases">
        <authorList>
            <person name="Plum-Jensen L.E."/>
            <person name="Schramm A."/>
            <person name="Marshall I.P.G."/>
        </authorList>
    </citation>
    <scope>NUCLEOTIDE SEQUENCE</scope>
    <source>
        <strain evidence="1">Rat1</strain>
    </source>
</reference>
<protein>
    <submittedName>
        <fullName evidence="1">Uncharacterized protein</fullName>
    </submittedName>
</protein>
<accession>A0AAU8M0L7</accession>
<evidence type="ECO:0000313" key="1">
    <source>
        <dbReference type="EMBL" id="XCN75040.1"/>
    </source>
</evidence>
<proteinExistence type="predicted"/>
<sequence length="47" mass="5095">MKSKQKSTIDKKEEAKPLSAGFMQACGLPMVQFGSGGNFSDLFNLVK</sequence>
<organism evidence="1">
    <name type="scientific">Candidatus Electrothrix aestuarii</name>
    <dbReference type="NCBI Taxonomy" id="3062594"/>
    <lineage>
        <taxon>Bacteria</taxon>
        <taxon>Pseudomonadati</taxon>
        <taxon>Thermodesulfobacteriota</taxon>
        <taxon>Desulfobulbia</taxon>
        <taxon>Desulfobulbales</taxon>
        <taxon>Desulfobulbaceae</taxon>
        <taxon>Candidatus Electrothrix</taxon>
    </lineage>
</organism>
<dbReference type="AlphaFoldDB" id="A0AAU8M0L7"/>